<proteinExistence type="inferred from homology"/>
<evidence type="ECO:0000313" key="15">
    <source>
        <dbReference type="Proteomes" id="UP000694941"/>
    </source>
</evidence>
<evidence type="ECO:0000256" key="9">
    <source>
        <dbReference type="ARBA" id="ARBA00022777"/>
    </source>
</evidence>
<evidence type="ECO:0000256" key="7">
    <source>
        <dbReference type="ARBA" id="ARBA00022727"/>
    </source>
</evidence>
<evidence type="ECO:0000256" key="10">
    <source>
        <dbReference type="ARBA" id="ARBA00022840"/>
    </source>
</evidence>
<accession>A0ABM1TDX2</accession>
<name>A0ABM1TDX2_LIMPO</name>
<keyword evidence="8" id="KW-0547">Nucleotide-binding</keyword>
<dbReference type="CDD" id="cd06223">
    <property type="entry name" value="PRTases_typeI"/>
    <property type="match status" value="1"/>
</dbReference>
<keyword evidence="5" id="KW-0808">Transferase</keyword>
<protein>
    <recommendedName>
        <fullName evidence="4">ribose-phosphate diphosphokinase</fullName>
        <ecNumber evidence="4">2.7.6.1</ecNumber>
    </recommendedName>
</protein>
<evidence type="ECO:0000259" key="14">
    <source>
        <dbReference type="Pfam" id="PF13793"/>
    </source>
</evidence>
<dbReference type="InterPro" id="IPR005946">
    <property type="entry name" value="Rib-P_diPkinase"/>
</dbReference>
<dbReference type="PROSITE" id="PS00114">
    <property type="entry name" value="PRPP_SYNTHASE"/>
    <property type="match status" value="1"/>
</dbReference>
<evidence type="ECO:0000256" key="6">
    <source>
        <dbReference type="ARBA" id="ARBA00022723"/>
    </source>
</evidence>
<gene>
    <name evidence="16" type="primary">LOC106469810</name>
</gene>
<evidence type="ECO:0000256" key="1">
    <source>
        <dbReference type="ARBA" id="ARBA00003018"/>
    </source>
</evidence>
<dbReference type="InterPro" id="IPR000842">
    <property type="entry name" value="PRib_PP_synth_CS"/>
</dbReference>
<dbReference type="PANTHER" id="PTHR10210:SF32">
    <property type="entry name" value="RIBOSE-PHOSPHATE PYROPHOSPHOKINASE 2"/>
    <property type="match status" value="1"/>
</dbReference>
<keyword evidence="9" id="KW-0418">Kinase</keyword>
<feature type="domain" description="Ribose-phosphate pyrophosphokinase N-terminal" evidence="14">
    <location>
        <begin position="4"/>
        <end position="120"/>
    </location>
</feature>
<dbReference type="Gene3D" id="3.40.50.2020">
    <property type="match status" value="2"/>
</dbReference>
<dbReference type="GeneID" id="106469810"/>
<evidence type="ECO:0000313" key="16">
    <source>
        <dbReference type="RefSeq" id="XP_022254078.1"/>
    </source>
</evidence>
<comment type="function">
    <text evidence="1">Catalyzes the synthesis of phosphoribosylpyrophosphate (PRPP) that is essential for nucleotide synthesis.</text>
</comment>
<comment type="catalytic activity">
    <reaction evidence="13">
        <text>D-ribose 5-phosphate + ATP = 5-phospho-alpha-D-ribose 1-diphosphate + AMP + H(+)</text>
        <dbReference type="Rhea" id="RHEA:15609"/>
        <dbReference type="ChEBI" id="CHEBI:15378"/>
        <dbReference type="ChEBI" id="CHEBI:30616"/>
        <dbReference type="ChEBI" id="CHEBI:58017"/>
        <dbReference type="ChEBI" id="CHEBI:78346"/>
        <dbReference type="ChEBI" id="CHEBI:456215"/>
        <dbReference type="EC" id="2.7.6.1"/>
    </reaction>
</comment>
<dbReference type="Pfam" id="PF14572">
    <property type="entry name" value="Pribosyl_synth"/>
    <property type="match status" value="1"/>
</dbReference>
<organism evidence="15 16">
    <name type="scientific">Limulus polyphemus</name>
    <name type="common">Atlantic horseshoe crab</name>
    <dbReference type="NCBI Taxonomy" id="6850"/>
    <lineage>
        <taxon>Eukaryota</taxon>
        <taxon>Metazoa</taxon>
        <taxon>Ecdysozoa</taxon>
        <taxon>Arthropoda</taxon>
        <taxon>Chelicerata</taxon>
        <taxon>Merostomata</taxon>
        <taxon>Xiphosura</taxon>
        <taxon>Limulidae</taxon>
        <taxon>Limulus</taxon>
    </lineage>
</organism>
<comment type="similarity">
    <text evidence="3">Belongs to the ribose-phosphate pyrophosphokinase family.</text>
</comment>
<reference evidence="16" key="1">
    <citation type="submission" date="2025-08" db="UniProtKB">
        <authorList>
            <consortium name="RefSeq"/>
        </authorList>
    </citation>
    <scope>IDENTIFICATION</scope>
    <source>
        <tissue evidence="16">Muscle</tissue>
    </source>
</reference>
<dbReference type="InterPro" id="IPR000836">
    <property type="entry name" value="PRTase_dom"/>
</dbReference>
<dbReference type="SMART" id="SM01400">
    <property type="entry name" value="Pribosyltran_N"/>
    <property type="match status" value="1"/>
</dbReference>
<evidence type="ECO:0000256" key="4">
    <source>
        <dbReference type="ARBA" id="ARBA00013247"/>
    </source>
</evidence>
<evidence type="ECO:0000256" key="11">
    <source>
        <dbReference type="ARBA" id="ARBA00022842"/>
    </source>
</evidence>
<keyword evidence="10" id="KW-0067">ATP-binding</keyword>
<keyword evidence="6" id="KW-0479">Metal-binding</keyword>
<evidence type="ECO:0000256" key="8">
    <source>
        <dbReference type="ARBA" id="ARBA00022741"/>
    </source>
</evidence>
<dbReference type="NCBIfam" id="TIGR01251">
    <property type="entry name" value="ribP_PPkin"/>
    <property type="match status" value="1"/>
</dbReference>
<evidence type="ECO:0000256" key="3">
    <source>
        <dbReference type="ARBA" id="ARBA00006478"/>
    </source>
</evidence>
<evidence type="ECO:0000256" key="12">
    <source>
        <dbReference type="ARBA" id="ARBA00026067"/>
    </source>
</evidence>
<dbReference type="RefSeq" id="XP_022254078.1">
    <property type="nucleotide sequence ID" value="XM_022398370.1"/>
</dbReference>
<dbReference type="NCBIfam" id="NF002320">
    <property type="entry name" value="PRK01259.1"/>
    <property type="match status" value="1"/>
</dbReference>
<evidence type="ECO:0000256" key="13">
    <source>
        <dbReference type="ARBA" id="ARBA00049535"/>
    </source>
</evidence>
<comment type="pathway">
    <text evidence="2">Metabolic intermediate biosynthesis; 5-phospho-alpha-D-ribose 1-diphosphate biosynthesis; 5-phospho-alpha-D-ribose 1-diphosphate from D-ribose 5-phosphate (route I): step 1/1.</text>
</comment>
<dbReference type="Pfam" id="PF13793">
    <property type="entry name" value="Pribosyltran_N"/>
    <property type="match status" value="1"/>
</dbReference>
<evidence type="ECO:0000256" key="5">
    <source>
        <dbReference type="ARBA" id="ARBA00022679"/>
    </source>
</evidence>
<keyword evidence="15" id="KW-1185">Reference proteome</keyword>
<evidence type="ECO:0000256" key="2">
    <source>
        <dbReference type="ARBA" id="ARBA00004996"/>
    </source>
</evidence>
<dbReference type="SUPFAM" id="SSF53271">
    <property type="entry name" value="PRTase-like"/>
    <property type="match status" value="1"/>
</dbReference>
<comment type="subunit">
    <text evidence="12">Homodimer. The active form is probably a hexamer composed of 3 homodimers.</text>
</comment>
<dbReference type="InterPro" id="IPR029099">
    <property type="entry name" value="Pribosyltran_N"/>
</dbReference>
<dbReference type="InterPro" id="IPR029057">
    <property type="entry name" value="PRTase-like"/>
</dbReference>
<keyword evidence="11" id="KW-0460">Magnesium</keyword>
<dbReference type="EC" id="2.7.6.1" evidence="4"/>
<sequence length="309" mass="33566">MPNIKVFSGSSHPDLAQKVVDRLGIGLGKVVLKKFSNQETSVEIGESVRGEDVYIIQSGSGEVNDNLMELLIMINACKIASASRVTAVIPCFPYARQDKKDKSRAPISAKLVANMLSVSGADHIITMDLHASQIQGFFDIPVDNLYAEPAVLKWIKENITDWRSCVIVSPDAGGAKRVTAIADRLNVDFALIHKERKKANEVASMVLVGDVKDKIAILVDDMADTCGTVCHAADKLLEAGASKVYAILTHGIFSGPAISRINNASFEAVVVTNTIPQDSHMKECSKIQYYNSYCYATRQNIAPVKVMPI</sequence>
<dbReference type="PANTHER" id="PTHR10210">
    <property type="entry name" value="RIBOSE-PHOSPHATE DIPHOSPHOKINASE FAMILY MEMBER"/>
    <property type="match status" value="1"/>
</dbReference>
<dbReference type="Proteomes" id="UP000694941">
    <property type="component" value="Unplaced"/>
</dbReference>
<keyword evidence="7" id="KW-0545">Nucleotide biosynthesis</keyword>